<reference evidence="1 2" key="1">
    <citation type="submission" date="2018-04" db="EMBL/GenBank/DDBJ databases">
        <title>Genomic Encyclopedia of Type Strains, Phase IV (KMG-IV): sequencing the most valuable type-strain genomes for metagenomic binning, comparative biology and taxonomic classification.</title>
        <authorList>
            <person name="Goeker M."/>
        </authorList>
    </citation>
    <scope>NUCLEOTIDE SEQUENCE [LARGE SCALE GENOMIC DNA]</scope>
    <source>
        <strain evidence="1 2">DSM 7138</strain>
    </source>
</reference>
<dbReference type="AlphaFoldDB" id="A0A2T5B169"/>
<name>A0A2T5B169_MYCDI</name>
<protein>
    <submittedName>
        <fullName evidence="1">Uncharacterized protein</fullName>
    </submittedName>
</protein>
<accession>A0A2T5B169</accession>
<organism evidence="1 2">
    <name type="scientific">Mycoplana dimorpha</name>
    <dbReference type="NCBI Taxonomy" id="28320"/>
    <lineage>
        <taxon>Bacteria</taxon>
        <taxon>Pseudomonadati</taxon>
        <taxon>Pseudomonadota</taxon>
        <taxon>Alphaproteobacteria</taxon>
        <taxon>Hyphomicrobiales</taxon>
        <taxon>Rhizobiaceae</taxon>
        <taxon>Mycoplana</taxon>
    </lineage>
</organism>
<sequence>MACQDMDYERRTAARPFDRLVRTIVDALLPALRQRAAPLDVDALPDHLKRDLGFLDGRSSYCGRDY</sequence>
<dbReference type="RefSeq" id="WP_245414428.1">
    <property type="nucleotide sequence ID" value="NZ_JBHEEX010000010.1"/>
</dbReference>
<comment type="caution">
    <text evidence="1">The sequence shown here is derived from an EMBL/GenBank/DDBJ whole genome shotgun (WGS) entry which is preliminary data.</text>
</comment>
<gene>
    <name evidence="1" type="ORF">C7449_107145</name>
</gene>
<evidence type="ECO:0000313" key="1">
    <source>
        <dbReference type="EMBL" id="PTM92732.1"/>
    </source>
</evidence>
<dbReference type="Proteomes" id="UP000241247">
    <property type="component" value="Unassembled WGS sequence"/>
</dbReference>
<keyword evidence="2" id="KW-1185">Reference proteome</keyword>
<dbReference type="EMBL" id="PZZZ01000007">
    <property type="protein sequence ID" value="PTM92732.1"/>
    <property type="molecule type" value="Genomic_DNA"/>
</dbReference>
<evidence type="ECO:0000313" key="2">
    <source>
        <dbReference type="Proteomes" id="UP000241247"/>
    </source>
</evidence>
<proteinExistence type="predicted"/>